<organism evidence="1 2">
    <name type="scientific">Rosa chinensis</name>
    <name type="common">China rose</name>
    <dbReference type="NCBI Taxonomy" id="74649"/>
    <lineage>
        <taxon>Eukaryota</taxon>
        <taxon>Viridiplantae</taxon>
        <taxon>Streptophyta</taxon>
        <taxon>Embryophyta</taxon>
        <taxon>Tracheophyta</taxon>
        <taxon>Spermatophyta</taxon>
        <taxon>Magnoliopsida</taxon>
        <taxon>eudicotyledons</taxon>
        <taxon>Gunneridae</taxon>
        <taxon>Pentapetalae</taxon>
        <taxon>rosids</taxon>
        <taxon>fabids</taxon>
        <taxon>Rosales</taxon>
        <taxon>Rosaceae</taxon>
        <taxon>Rosoideae</taxon>
        <taxon>Rosoideae incertae sedis</taxon>
        <taxon>Rosa</taxon>
    </lineage>
</organism>
<evidence type="ECO:0000313" key="1">
    <source>
        <dbReference type="EMBL" id="PRQ52947.1"/>
    </source>
</evidence>
<evidence type="ECO:0000313" key="2">
    <source>
        <dbReference type="Proteomes" id="UP000238479"/>
    </source>
</evidence>
<comment type="caution">
    <text evidence="1">The sequence shown here is derived from an EMBL/GenBank/DDBJ whole genome shotgun (WGS) entry which is preliminary data.</text>
</comment>
<name>A0A2P6S2N4_ROSCH</name>
<reference evidence="1 2" key="1">
    <citation type="journal article" date="2018" name="Nat. Genet.">
        <title>The Rosa genome provides new insights in the design of modern roses.</title>
        <authorList>
            <person name="Bendahmane M."/>
        </authorList>
    </citation>
    <scope>NUCLEOTIDE SEQUENCE [LARGE SCALE GENOMIC DNA]</scope>
    <source>
        <strain evidence="2">cv. Old Blush</strain>
    </source>
</reference>
<dbReference type="Gramene" id="PRQ52947">
    <property type="protein sequence ID" value="PRQ52947"/>
    <property type="gene ID" value="RchiOBHm_Chr2g0161111"/>
</dbReference>
<protein>
    <submittedName>
        <fullName evidence="1">Uncharacterized protein</fullName>
    </submittedName>
</protein>
<keyword evidence="2" id="KW-1185">Reference proteome</keyword>
<dbReference type="EMBL" id="PDCK01000040">
    <property type="protein sequence ID" value="PRQ52947.1"/>
    <property type="molecule type" value="Genomic_DNA"/>
</dbReference>
<sequence length="103" mass="11809">MVLSNFGKNKALAAILKFLIVQFVKVPSIPGLNDPCLSYTNNCLLQGNFVRLIQAYHIPVRSVFRFNQLLTILFLGCSRPCRILRRRWLFGHSWAPSLAQLYT</sequence>
<accession>A0A2P6S2N4</accession>
<dbReference type="AlphaFoldDB" id="A0A2P6S2N4"/>
<gene>
    <name evidence="1" type="ORF">RchiOBHm_Chr2g0161111</name>
</gene>
<proteinExistence type="predicted"/>
<dbReference type="Proteomes" id="UP000238479">
    <property type="component" value="Chromosome 2"/>
</dbReference>